<dbReference type="SUPFAM" id="SSF53756">
    <property type="entry name" value="UDP-Glycosyltransferase/glycogen phosphorylase"/>
    <property type="match status" value="1"/>
</dbReference>
<keyword evidence="4" id="KW-1185">Reference proteome</keyword>
<accession>A0A6N6VTI5</accession>
<evidence type="ECO:0000259" key="2">
    <source>
        <dbReference type="Pfam" id="PF13439"/>
    </source>
</evidence>
<proteinExistence type="predicted"/>
<evidence type="ECO:0000313" key="4">
    <source>
        <dbReference type="Proteomes" id="UP000437748"/>
    </source>
</evidence>
<dbReference type="EMBL" id="WFLM01000004">
    <property type="protein sequence ID" value="KAB8038006.1"/>
    <property type="molecule type" value="Genomic_DNA"/>
</dbReference>
<dbReference type="CDD" id="cd03801">
    <property type="entry name" value="GT4_PimA-like"/>
    <property type="match status" value="1"/>
</dbReference>
<feature type="domain" description="Glycosyl transferase family 1" evidence="1">
    <location>
        <begin position="178"/>
        <end position="365"/>
    </location>
</feature>
<dbReference type="GO" id="GO:0016757">
    <property type="term" value="F:glycosyltransferase activity"/>
    <property type="evidence" value="ECO:0007669"/>
    <property type="project" value="InterPro"/>
</dbReference>
<comment type="caution">
    <text evidence="3">The sequence shown here is derived from an EMBL/GenBank/DDBJ whole genome shotgun (WGS) entry which is preliminary data.</text>
</comment>
<evidence type="ECO:0000259" key="1">
    <source>
        <dbReference type="Pfam" id="PF00534"/>
    </source>
</evidence>
<dbReference type="Proteomes" id="UP000437748">
    <property type="component" value="Unassembled WGS sequence"/>
</dbReference>
<dbReference type="PANTHER" id="PTHR12526:SF637">
    <property type="entry name" value="GLYCOSYLTRANSFERASE EPSF-RELATED"/>
    <property type="match status" value="1"/>
</dbReference>
<evidence type="ECO:0000313" key="3">
    <source>
        <dbReference type="EMBL" id="KAB8038006.1"/>
    </source>
</evidence>
<keyword evidence="3" id="KW-0808">Transferase</keyword>
<name>A0A6N6VTI5_9BACT</name>
<feature type="domain" description="Glycosyltransferase subfamily 4-like N-terminal" evidence="2">
    <location>
        <begin position="18"/>
        <end position="170"/>
    </location>
</feature>
<dbReference type="PANTHER" id="PTHR12526">
    <property type="entry name" value="GLYCOSYLTRANSFERASE"/>
    <property type="match status" value="1"/>
</dbReference>
<reference evidence="3 4" key="1">
    <citation type="submission" date="2019-10" db="EMBL/GenBank/DDBJ databases">
        <title>New species of Slilvanegrellaceae.</title>
        <authorList>
            <person name="Pitt A."/>
            <person name="Hahn M.W."/>
        </authorList>
    </citation>
    <scope>NUCLEOTIDE SEQUENCE [LARGE SCALE GENOMIC DNA]</scope>
    <source>
        <strain evidence="3 4">SP-Ram-0.45-NSY-1</strain>
    </source>
</reference>
<sequence length="389" mass="44841">MIMQKNISILHVNTSEAFGGLELYTIQLIKKIMESGIHTAIYCIKGSKIDEEAQKLGIKIYYGFKQARISFSDIKYLRKIIKYDHFQIIHSHTRQDVWLCSLSLLFLKDKKQIFSLYMSAPSKKDIIHKFIYSKVTAITSSSEILNERIRKNYPVLPEQVKLLRYGRDLSLYNKNLNDRKNIRESLNTSDNEYVIATMCRIDPGKGVKEIAESILHLKPEIKQKIKIWIMGEPTLHHTASDGTPVYETQAKELYDWLKQFIKSPEAENKIQLIPFQKNIVPYLNAMDIFVLGTYKETYSLSVIDAMAMGLPVIGTNSGGTPEQVLNNIRGFLIEPRSSKEIANAITKYVENPKLICEHGENAKKWVFSEHNWQNKVTKLQSLYSETLEK</sequence>
<gene>
    <name evidence="3" type="ORF">GCL60_12605</name>
</gene>
<dbReference type="Pfam" id="PF13439">
    <property type="entry name" value="Glyco_transf_4"/>
    <property type="match status" value="1"/>
</dbReference>
<dbReference type="Pfam" id="PF00534">
    <property type="entry name" value="Glycos_transf_1"/>
    <property type="match status" value="1"/>
</dbReference>
<dbReference type="Gene3D" id="3.40.50.2000">
    <property type="entry name" value="Glycogen Phosphorylase B"/>
    <property type="match status" value="2"/>
</dbReference>
<protein>
    <submittedName>
        <fullName evidence="3">Glycosyltransferase</fullName>
    </submittedName>
</protein>
<dbReference type="InterPro" id="IPR001296">
    <property type="entry name" value="Glyco_trans_1"/>
</dbReference>
<dbReference type="AlphaFoldDB" id="A0A6N6VTI5"/>
<dbReference type="InterPro" id="IPR028098">
    <property type="entry name" value="Glyco_trans_4-like_N"/>
</dbReference>
<organism evidence="3 4">
    <name type="scientific">Silvanigrella paludirubra</name>
    <dbReference type="NCBI Taxonomy" id="2499159"/>
    <lineage>
        <taxon>Bacteria</taxon>
        <taxon>Pseudomonadati</taxon>
        <taxon>Bdellovibrionota</taxon>
        <taxon>Oligoflexia</taxon>
        <taxon>Silvanigrellales</taxon>
        <taxon>Silvanigrellaceae</taxon>
        <taxon>Silvanigrella</taxon>
    </lineage>
</organism>